<name>A0A0K2VF00_LEPSM</name>
<protein>
    <submittedName>
        <fullName evidence="1">Uncharacterized protein</fullName>
    </submittedName>
</protein>
<dbReference type="EMBL" id="HACA01031589">
    <property type="protein sequence ID" value="CDW48950.1"/>
    <property type="molecule type" value="Transcribed_RNA"/>
</dbReference>
<proteinExistence type="predicted"/>
<evidence type="ECO:0000313" key="1">
    <source>
        <dbReference type="EMBL" id="CDW48950.1"/>
    </source>
</evidence>
<organism evidence="1">
    <name type="scientific">Lepeophtheirus salmonis</name>
    <name type="common">Salmon louse</name>
    <name type="synonym">Caligus salmonis</name>
    <dbReference type="NCBI Taxonomy" id="72036"/>
    <lineage>
        <taxon>Eukaryota</taxon>
        <taxon>Metazoa</taxon>
        <taxon>Ecdysozoa</taxon>
        <taxon>Arthropoda</taxon>
        <taxon>Crustacea</taxon>
        <taxon>Multicrustacea</taxon>
        <taxon>Hexanauplia</taxon>
        <taxon>Copepoda</taxon>
        <taxon>Siphonostomatoida</taxon>
        <taxon>Caligidae</taxon>
        <taxon>Lepeophtheirus</taxon>
    </lineage>
</organism>
<dbReference type="AlphaFoldDB" id="A0A0K2VF00"/>
<reference evidence="1" key="1">
    <citation type="submission" date="2014-05" db="EMBL/GenBank/DDBJ databases">
        <authorList>
            <person name="Chronopoulou M."/>
        </authorList>
    </citation>
    <scope>NUCLEOTIDE SEQUENCE</scope>
    <source>
        <tissue evidence="1">Whole organism</tissue>
    </source>
</reference>
<sequence length="34" mass="3985">MSNHHRSLIKNGKNTVVDIKTLFRFLNNFIALNQ</sequence>
<accession>A0A0K2VF00</accession>